<proteinExistence type="inferred from homology"/>
<dbReference type="VEuPathDB" id="VectorBase:RPRC004096"/>
<organism evidence="2 3">
    <name type="scientific">Rhodnius prolixus</name>
    <name type="common">Triatomid bug</name>
    <dbReference type="NCBI Taxonomy" id="13249"/>
    <lineage>
        <taxon>Eukaryota</taxon>
        <taxon>Metazoa</taxon>
        <taxon>Ecdysozoa</taxon>
        <taxon>Arthropoda</taxon>
        <taxon>Hexapoda</taxon>
        <taxon>Insecta</taxon>
        <taxon>Pterygota</taxon>
        <taxon>Neoptera</taxon>
        <taxon>Paraneoptera</taxon>
        <taxon>Hemiptera</taxon>
        <taxon>Heteroptera</taxon>
        <taxon>Panheteroptera</taxon>
        <taxon>Cimicomorpha</taxon>
        <taxon>Reduviidae</taxon>
        <taxon>Triatominae</taxon>
        <taxon>Rhodnius</taxon>
    </lineage>
</organism>
<dbReference type="InterPro" id="IPR036397">
    <property type="entry name" value="RNaseH_sf"/>
</dbReference>
<dbReference type="InParanoid" id="T1HJ73"/>
<dbReference type="PANTHER" id="PTHR15092:SF22">
    <property type="entry name" value="POLY(A)-SPECIFIC RIBONUCLEASE PNLDC1"/>
    <property type="match status" value="1"/>
</dbReference>
<evidence type="ECO:0000313" key="2">
    <source>
        <dbReference type="EnsemblMetazoa" id="RPRC004096-PA"/>
    </source>
</evidence>
<dbReference type="GO" id="GO:0000289">
    <property type="term" value="P:nuclear-transcribed mRNA poly(A) tail shortening"/>
    <property type="evidence" value="ECO:0007669"/>
    <property type="project" value="TreeGrafter"/>
</dbReference>
<dbReference type="InterPro" id="IPR012337">
    <property type="entry name" value="RNaseH-like_sf"/>
</dbReference>
<dbReference type="GO" id="GO:0005634">
    <property type="term" value="C:nucleus"/>
    <property type="evidence" value="ECO:0007669"/>
    <property type="project" value="TreeGrafter"/>
</dbReference>
<dbReference type="AlphaFoldDB" id="T1HJ73"/>
<dbReference type="EMBL" id="ACPB03017011">
    <property type="status" value="NOT_ANNOTATED_CDS"/>
    <property type="molecule type" value="Genomic_DNA"/>
</dbReference>
<dbReference type="STRING" id="13249.T1HJ73"/>
<sequence>MQTVAVGSGKKKNLMVDFSDTIGKEKVYLFIFFFSFFDDGKESYLKIRDNLHNTVILKIGLSLFTLNEDSREYNANVYRFHLVPRPFGPIQTKLFFQSTNLHFLCCTKFDYNKCFYEGIPFLNEAQARLVKRMLTDRSLINTISKSLDYKDLANATAHQSEVLVWLTASPYNDTYEIHVETDNPSYRYFLHHEIRRRFKETWTFNAEDNRLIIVKRVTKEDRKIHELNIDDPASSKNLIGSLLGFSKIFKLLMRSKKPLVGHDLFLDLLVMYNQFYQDLPLLVFDASLGNVYELLKDEHVVMYQPFVNLAPGDYDKDEQRLHDAGWNSYFTGVCFIKLGYYLINSQNRDSSLRFLTFKECMNSLSFLENKISLASAKINCINLSGKDPPSTRPPILHVCWKSGKKMSEIATLFNEYSIIHKKECSSNSMLIATSNYGCYKNILRDFKQNRDIKVERYSQLWHLIGSKMAICVGILLILPFGWTLWYTRQSWFAKR</sequence>
<dbReference type="GO" id="GO:0005783">
    <property type="term" value="C:endoplasmic reticulum"/>
    <property type="evidence" value="ECO:0007669"/>
    <property type="project" value="TreeGrafter"/>
</dbReference>
<dbReference type="EnsemblMetazoa" id="RPRC004096-RA">
    <property type="protein sequence ID" value="RPRC004096-PA"/>
    <property type="gene ID" value="RPRC004096"/>
</dbReference>
<dbReference type="Gene3D" id="3.30.420.10">
    <property type="entry name" value="Ribonuclease H-like superfamily/Ribonuclease H"/>
    <property type="match status" value="3"/>
</dbReference>
<dbReference type="GO" id="GO:1990432">
    <property type="term" value="P:siRNA 3'-end processing"/>
    <property type="evidence" value="ECO:0007669"/>
    <property type="project" value="TreeGrafter"/>
</dbReference>
<accession>T1HJ73</accession>
<dbReference type="SUPFAM" id="SSF53098">
    <property type="entry name" value="Ribonuclease H-like"/>
    <property type="match status" value="1"/>
</dbReference>
<comment type="similarity">
    <text evidence="1">Belongs to the CAF1 family.</text>
</comment>
<dbReference type="HOGENOM" id="CLU_018030_2_0_1"/>
<dbReference type="InterPro" id="IPR012677">
    <property type="entry name" value="Nucleotide-bd_a/b_plait_sf"/>
</dbReference>
<evidence type="ECO:0000313" key="3">
    <source>
        <dbReference type="Proteomes" id="UP000015103"/>
    </source>
</evidence>
<dbReference type="GO" id="GO:0003723">
    <property type="term" value="F:RNA binding"/>
    <property type="evidence" value="ECO:0007669"/>
    <property type="project" value="TreeGrafter"/>
</dbReference>
<dbReference type="GO" id="GO:0000175">
    <property type="term" value="F:3'-5'-RNA exonuclease activity"/>
    <property type="evidence" value="ECO:0007669"/>
    <property type="project" value="TreeGrafter"/>
</dbReference>
<dbReference type="Proteomes" id="UP000015103">
    <property type="component" value="Unassembled WGS sequence"/>
</dbReference>
<dbReference type="InterPro" id="IPR006941">
    <property type="entry name" value="RNase_CAF1"/>
</dbReference>
<name>T1HJ73_RHOPR</name>
<reference evidence="2" key="1">
    <citation type="submission" date="2015-05" db="UniProtKB">
        <authorList>
            <consortium name="EnsemblMetazoa"/>
        </authorList>
    </citation>
    <scope>IDENTIFICATION</scope>
</reference>
<protein>
    <submittedName>
        <fullName evidence="2">Uncharacterized protein</fullName>
    </submittedName>
</protein>
<evidence type="ECO:0000256" key="1">
    <source>
        <dbReference type="ARBA" id="ARBA00008372"/>
    </source>
</evidence>
<dbReference type="Gene3D" id="3.30.70.330">
    <property type="match status" value="1"/>
</dbReference>
<dbReference type="eggNOG" id="KOG1990">
    <property type="taxonomic scope" value="Eukaryota"/>
</dbReference>
<keyword evidence="3" id="KW-1185">Reference proteome</keyword>
<dbReference type="InterPro" id="IPR051181">
    <property type="entry name" value="CAF1_poly(A)_ribonucleases"/>
</dbReference>
<dbReference type="PANTHER" id="PTHR15092">
    <property type="entry name" value="POLY A -SPECIFIC RIBONUCLEASE/TARGET OF EGR1, MEMBER 1"/>
    <property type="match status" value="1"/>
</dbReference>
<dbReference type="Pfam" id="PF04857">
    <property type="entry name" value="CAF1"/>
    <property type="match status" value="1"/>
</dbReference>
<dbReference type="GO" id="GO:1990431">
    <property type="term" value="P:priRNA 3'-end processing"/>
    <property type="evidence" value="ECO:0007669"/>
    <property type="project" value="TreeGrafter"/>
</dbReference>